<sequence>MKYTHLVLFDIDGTLVHCGPTPKRVFKQGLIDTFGTAGPIDGWIFDGKTDPMIVRELMAEAGVSCTDELVKKALDIYAQGIKRELPGEANKKIYPGVINLLEGLAKQPVLLGLLTGNIQKGARAKLGSLDLWRYFSFGAFADDSSVRKELADIAVQRAYEMTGQQFSGKQIVIIGDTEHDIRCGRHLGAKAIGVGTARSTAKELLAHGADHAFDDLSDHERVLRAILE</sequence>
<dbReference type="SFLD" id="SFLDS00003">
    <property type="entry name" value="Haloacid_Dehalogenase"/>
    <property type="match status" value="1"/>
</dbReference>
<dbReference type="AlphaFoldDB" id="A0A1F5RCF8"/>
<evidence type="ECO:0000313" key="2">
    <source>
        <dbReference type="Proteomes" id="UP000177230"/>
    </source>
</evidence>
<dbReference type="InterPro" id="IPR036412">
    <property type="entry name" value="HAD-like_sf"/>
</dbReference>
<dbReference type="SUPFAM" id="SSF56784">
    <property type="entry name" value="HAD-like"/>
    <property type="match status" value="1"/>
</dbReference>
<dbReference type="InterPro" id="IPR023214">
    <property type="entry name" value="HAD_sf"/>
</dbReference>
<evidence type="ECO:0000313" key="1">
    <source>
        <dbReference type="EMBL" id="OGF12092.1"/>
    </source>
</evidence>
<dbReference type="InterPro" id="IPR023198">
    <property type="entry name" value="PGP-like_dom2"/>
</dbReference>
<dbReference type="GO" id="GO:0006281">
    <property type="term" value="P:DNA repair"/>
    <property type="evidence" value="ECO:0007669"/>
    <property type="project" value="TreeGrafter"/>
</dbReference>
<protein>
    <recommendedName>
        <fullName evidence="3">Hydrolase</fullName>
    </recommendedName>
</protein>
<gene>
    <name evidence="1" type="ORF">A2024_03645</name>
</gene>
<dbReference type="SFLD" id="SFLDG01129">
    <property type="entry name" value="C1.5:_HAD__Beta-PGM__Phosphata"/>
    <property type="match status" value="1"/>
</dbReference>
<proteinExistence type="predicted"/>
<accession>A0A1F5RCF8</accession>
<dbReference type="GO" id="GO:0008967">
    <property type="term" value="F:phosphoglycolate phosphatase activity"/>
    <property type="evidence" value="ECO:0007669"/>
    <property type="project" value="TreeGrafter"/>
</dbReference>
<dbReference type="Proteomes" id="UP000177230">
    <property type="component" value="Unassembled WGS sequence"/>
</dbReference>
<name>A0A1F5RCF8_9BACT</name>
<organism evidence="1 2">
    <name type="scientific">Candidatus Edwardsbacteria bacterium GWF2_54_11</name>
    <dbReference type="NCBI Taxonomy" id="1817851"/>
    <lineage>
        <taxon>Bacteria</taxon>
        <taxon>Candidatus Edwardsiibacteriota</taxon>
    </lineage>
</organism>
<comment type="caution">
    <text evidence="1">The sequence shown here is derived from an EMBL/GenBank/DDBJ whole genome shotgun (WGS) entry which is preliminary data.</text>
</comment>
<dbReference type="InterPro" id="IPR050155">
    <property type="entry name" value="HAD-like_hydrolase_sf"/>
</dbReference>
<dbReference type="PANTHER" id="PTHR43434:SF1">
    <property type="entry name" value="PHOSPHOGLYCOLATE PHOSPHATASE"/>
    <property type="match status" value="1"/>
</dbReference>
<dbReference type="Pfam" id="PF13419">
    <property type="entry name" value="HAD_2"/>
    <property type="match status" value="1"/>
</dbReference>
<dbReference type="EMBL" id="MFFM01000034">
    <property type="protein sequence ID" value="OGF12092.1"/>
    <property type="molecule type" value="Genomic_DNA"/>
</dbReference>
<dbReference type="PANTHER" id="PTHR43434">
    <property type="entry name" value="PHOSPHOGLYCOLATE PHOSPHATASE"/>
    <property type="match status" value="1"/>
</dbReference>
<dbReference type="GO" id="GO:0005829">
    <property type="term" value="C:cytosol"/>
    <property type="evidence" value="ECO:0007669"/>
    <property type="project" value="TreeGrafter"/>
</dbReference>
<evidence type="ECO:0008006" key="3">
    <source>
        <dbReference type="Google" id="ProtNLM"/>
    </source>
</evidence>
<dbReference type="Gene3D" id="3.40.50.1000">
    <property type="entry name" value="HAD superfamily/HAD-like"/>
    <property type="match status" value="1"/>
</dbReference>
<dbReference type="Gene3D" id="1.10.150.240">
    <property type="entry name" value="Putative phosphatase, domain 2"/>
    <property type="match status" value="1"/>
</dbReference>
<reference evidence="1 2" key="1">
    <citation type="journal article" date="2016" name="Nat. Commun.">
        <title>Thousands of microbial genomes shed light on interconnected biogeochemical processes in an aquifer system.</title>
        <authorList>
            <person name="Anantharaman K."/>
            <person name="Brown C.T."/>
            <person name="Hug L.A."/>
            <person name="Sharon I."/>
            <person name="Castelle C.J."/>
            <person name="Probst A.J."/>
            <person name="Thomas B.C."/>
            <person name="Singh A."/>
            <person name="Wilkins M.J."/>
            <person name="Karaoz U."/>
            <person name="Brodie E.L."/>
            <person name="Williams K.H."/>
            <person name="Hubbard S.S."/>
            <person name="Banfield J.F."/>
        </authorList>
    </citation>
    <scope>NUCLEOTIDE SEQUENCE [LARGE SCALE GENOMIC DNA]</scope>
</reference>
<dbReference type="InterPro" id="IPR041492">
    <property type="entry name" value="HAD_2"/>
</dbReference>